<keyword evidence="2" id="KW-1185">Reference proteome</keyword>
<comment type="caution">
    <text evidence="1">The sequence shown here is derived from an EMBL/GenBank/DDBJ whole genome shotgun (WGS) entry which is preliminary data.</text>
</comment>
<gene>
    <name evidence="1" type="ORF">DPMN_120842</name>
</gene>
<dbReference type="AlphaFoldDB" id="A0A9D4JQI6"/>
<dbReference type="EMBL" id="JAIWYP010000005">
    <property type="protein sequence ID" value="KAH3819109.1"/>
    <property type="molecule type" value="Genomic_DNA"/>
</dbReference>
<proteinExistence type="predicted"/>
<sequence length="116" mass="12896">MGVNKHCTSKVAHVCMGSMVNKEYRHAFEEDPTVITLVQFIAHAIVQDRHCVRCLCPLFINFLLWSLIPSDDTVDSTVIRPNAATTGSSVFGLRNFCPLHLRLNMIGSRPLPGEST</sequence>
<reference evidence="1" key="1">
    <citation type="journal article" date="2019" name="bioRxiv">
        <title>The Genome of the Zebra Mussel, Dreissena polymorpha: A Resource for Invasive Species Research.</title>
        <authorList>
            <person name="McCartney M.A."/>
            <person name="Auch B."/>
            <person name="Kono T."/>
            <person name="Mallez S."/>
            <person name="Zhang Y."/>
            <person name="Obille A."/>
            <person name="Becker A."/>
            <person name="Abrahante J.E."/>
            <person name="Garbe J."/>
            <person name="Badalamenti J.P."/>
            <person name="Herman A."/>
            <person name="Mangelson H."/>
            <person name="Liachko I."/>
            <person name="Sullivan S."/>
            <person name="Sone E.D."/>
            <person name="Koren S."/>
            <person name="Silverstein K.A.T."/>
            <person name="Beckman K.B."/>
            <person name="Gohl D.M."/>
        </authorList>
    </citation>
    <scope>NUCLEOTIDE SEQUENCE</scope>
    <source>
        <strain evidence="1">Duluth1</strain>
        <tissue evidence="1">Whole animal</tissue>
    </source>
</reference>
<dbReference type="Proteomes" id="UP000828390">
    <property type="component" value="Unassembled WGS sequence"/>
</dbReference>
<evidence type="ECO:0000313" key="1">
    <source>
        <dbReference type="EMBL" id="KAH3819109.1"/>
    </source>
</evidence>
<evidence type="ECO:0000313" key="2">
    <source>
        <dbReference type="Proteomes" id="UP000828390"/>
    </source>
</evidence>
<reference evidence="1" key="2">
    <citation type="submission" date="2020-11" db="EMBL/GenBank/DDBJ databases">
        <authorList>
            <person name="McCartney M.A."/>
            <person name="Auch B."/>
            <person name="Kono T."/>
            <person name="Mallez S."/>
            <person name="Becker A."/>
            <person name="Gohl D.M."/>
            <person name="Silverstein K.A.T."/>
            <person name="Koren S."/>
            <person name="Bechman K.B."/>
            <person name="Herman A."/>
            <person name="Abrahante J.E."/>
            <person name="Garbe J."/>
        </authorList>
    </citation>
    <scope>NUCLEOTIDE SEQUENCE</scope>
    <source>
        <strain evidence="1">Duluth1</strain>
        <tissue evidence="1">Whole animal</tissue>
    </source>
</reference>
<accession>A0A9D4JQI6</accession>
<organism evidence="1 2">
    <name type="scientific">Dreissena polymorpha</name>
    <name type="common">Zebra mussel</name>
    <name type="synonym">Mytilus polymorpha</name>
    <dbReference type="NCBI Taxonomy" id="45954"/>
    <lineage>
        <taxon>Eukaryota</taxon>
        <taxon>Metazoa</taxon>
        <taxon>Spiralia</taxon>
        <taxon>Lophotrochozoa</taxon>
        <taxon>Mollusca</taxon>
        <taxon>Bivalvia</taxon>
        <taxon>Autobranchia</taxon>
        <taxon>Heteroconchia</taxon>
        <taxon>Euheterodonta</taxon>
        <taxon>Imparidentia</taxon>
        <taxon>Neoheterodontei</taxon>
        <taxon>Myida</taxon>
        <taxon>Dreissenoidea</taxon>
        <taxon>Dreissenidae</taxon>
        <taxon>Dreissena</taxon>
    </lineage>
</organism>
<name>A0A9D4JQI6_DREPO</name>
<protein>
    <submittedName>
        <fullName evidence="1">Uncharacterized protein</fullName>
    </submittedName>
</protein>